<organism evidence="1 2">
    <name type="scientific">Brevibacillus panacihumi W25</name>
    <dbReference type="NCBI Taxonomy" id="1408254"/>
    <lineage>
        <taxon>Bacteria</taxon>
        <taxon>Bacillati</taxon>
        <taxon>Bacillota</taxon>
        <taxon>Bacilli</taxon>
        <taxon>Bacillales</taxon>
        <taxon>Paenibacillaceae</taxon>
        <taxon>Brevibacillus</taxon>
    </lineage>
</organism>
<dbReference type="Proteomes" id="UP000017973">
    <property type="component" value="Unassembled WGS sequence"/>
</dbReference>
<dbReference type="HOGENOM" id="CLU_3180995_0_0_9"/>
<comment type="caution">
    <text evidence="1">The sequence shown here is derived from an EMBL/GenBank/DDBJ whole genome shotgun (WGS) entry which is preliminary data.</text>
</comment>
<evidence type="ECO:0000313" key="2">
    <source>
        <dbReference type="Proteomes" id="UP000017973"/>
    </source>
</evidence>
<evidence type="ECO:0000313" key="1">
    <source>
        <dbReference type="EMBL" id="EST52196.1"/>
    </source>
</evidence>
<name>V6M0J6_9BACL</name>
<keyword evidence="2" id="KW-1185">Reference proteome</keyword>
<protein>
    <recommendedName>
        <fullName evidence="3">Transposase</fullName>
    </recommendedName>
</protein>
<proteinExistence type="predicted"/>
<accession>V6M0J6</accession>
<gene>
    <name evidence="1" type="ORF">T458_26125</name>
</gene>
<evidence type="ECO:0008006" key="3">
    <source>
        <dbReference type="Google" id="ProtNLM"/>
    </source>
</evidence>
<sequence>MLVRQVPSQEKAVRLHWAYLLDSNKRQSITLTTFFSDLKLWIKKQW</sequence>
<reference evidence="1 2" key="1">
    <citation type="journal article" date="2014" name="Genome Announc.">
        <title>Draft Genome Sequence of Brevibacillus panacihumi Strain W25, a Halotolerant Hydrocarbon-Degrading Bacterium.</title>
        <authorList>
            <person name="Wang X."/>
            <person name="Jin D."/>
            <person name="Zhou L."/>
            <person name="Wu L."/>
            <person name="An W."/>
            <person name="Chen Y."/>
            <person name="Zhao L."/>
        </authorList>
    </citation>
    <scope>NUCLEOTIDE SEQUENCE [LARGE SCALE GENOMIC DNA]</scope>
    <source>
        <strain evidence="1 2">W25</strain>
    </source>
</reference>
<dbReference type="EMBL" id="AYJU01000018">
    <property type="protein sequence ID" value="EST52196.1"/>
    <property type="molecule type" value="Genomic_DNA"/>
</dbReference>
<dbReference type="AlphaFoldDB" id="V6M0J6"/>
<dbReference type="PATRIC" id="fig|1408254.3.peg.5099"/>